<dbReference type="GO" id="GO:0004252">
    <property type="term" value="F:serine-type endopeptidase activity"/>
    <property type="evidence" value="ECO:0007669"/>
    <property type="project" value="InterPro"/>
</dbReference>
<evidence type="ECO:0000259" key="1">
    <source>
        <dbReference type="Pfam" id="PF01726"/>
    </source>
</evidence>
<accession>A0A1F8DXC8</accession>
<dbReference type="InterPro" id="IPR036388">
    <property type="entry name" value="WH-like_DNA-bd_sf"/>
</dbReference>
<name>A0A1F8DXC8_9BACT</name>
<reference evidence="2 3" key="1">
    <citation type="journal article" date="2016" name="Nat. Commun.">
        <title>Thousands of microbial genomes shed light on interconnected biogeochemical processes in an aquifer system.</title>
        <authorList>
            <person name="Anantharaman K."/>
            <person name="Brown C.T."/>
            <person name="Hug L.A."/>
            <person name="Sharon I."/>
            <person name="Castelle C.J."/>
            <person name="Probst A.J."/>
            <person name="Thomas B.C."/>
            <person name="Singh A."/>
            <person name="Wilkins M.J."/>
            <person name="Karaoz U."/>
            <person name="Brodie E.L."/>
            <person name="Williams K.H."/>
            <person name="Hubbard S.S."/>
            <person name="Banfield J.F."/>
        </authorList>
    </citation>
    <scope>NUCLEOTIDE SEQUENCE [LARGE SCALE GENOMIC DNA]</scope>
</reference>
<dbReference type="SUPFAM" id="SSF46785">
    <property type="entry name" value="Winged helix' DNA-binding domain"/>
    <property type="match status" value="1"/>
</dbReference>
<gene>
    <name evidence="2" type="ORF">A2372_02215</name>
</gene>
<dbReference type="EMBL" id="MGIT01000001">
    <property type="protein sequence ID" value="OGM93197.1"/>
    <property type="molecule type" value="Genomic_DNA"/>
</dbReference>
<organism evidence="2 3">
    <name type="scientific">Candidatus Wolfebacteria bacterium RIFOXYB1_FULL_54_12</name>
    <dbReference type="NCBI Taxonomy" id="1802559"/>
    <lineage>
        <taxon>Bacteria</taxon>
        <taxon>Candidatus Wolfeibacteriota</taxon>
    </lineage>
</organism>
<evidence type="ECO:0000313" key="3">
    <source>
        <dbReference type="Proteomes" id="UP000176422"/>
    </source>
</evidence>
<proteinExistence type="predicted"/>
<dbReference type="AlphaFoldDB" id="A0A1F8DXC8"/>
<dbReference type="InterPro" id="IPR006199">
    <property type="entry name" value="LexA_DNA-bd_dom"/>
</dbReference>
<dbReference type="CDD" id="cd00090">
    <property type="entry name" value="HTH_ARSR"/>
    <property type="match status" value="1"/>
</dbReference>
<comment type="caution">
    <text evidence="2">The sequence shown here is derived from an EMBL/GenBank/DDBJ whole genome shotgun (WGS) entry which is preliminary data.</text>
</comment>
<feature type="domain" description="LexA repressor DNA-binding" evidence="1">
    <location>
        <begin position="3"/>
        <end position="54"/>
    </location>
</feature>
<protein>
    <recommendedName>
        <fullName evidence="1">LexA repressor DNA-binding domain-containing protein</fullName>
    </recommendedName>
</protein>
<dbReference type="GO" id="GO:0006508">
    <property type="term" value="P:proteolysis"/>
    <property type="evidence" value="ECO:0007669"/>
    <property type="project" value="InterPro"/>
</dbReference>
<evidence type="ECO:0000313" key="2">
    <source>
        <dbReference type="EMBL" id="OGM93197.1"/>
    </source>
</evidence>
<dbReference type="InterPro" id="IPR011991">
    <property type="entry name" value="ArsR-like_HTH"/>
</dbReference>
<dbReference type="Pfam" id="PF01726">
    <property type="entry name" value="LexA_DNA_bind"/>
    <property type="match status" value="1"/>
</dbReference>
<dbReference type="InterPro" id="IPR036390">
    <property type="entry name" value="WH_DNA-bd_sf"/>
</dbReference>
<dbReference type="Gene3D" id="1.10.10.10">
    <property type="entry name" value="Winged helix-like DNA-binding domain superfamily/Winged helix DNA-binding domain"/>
    <property type="match status" value="1"/>
</dbReference>
<sequence length="153" mass="17080">MSITKTQKQILDIFEKNGGALPSFREIARQIGVSSTNTVSYHIERLRKNGYLDIGHSPQGMANLSLKTILALDAKPGVYVVLCANKPFYIGSSTNIRKDILETVIGIDRSPFPQIVGKPEELSIAYHIIESEPERADLKQYLLEFYQAKGIDI</sequence>
<dbReference type="Proteomes" id="UP000176422">
    <property type="component" value="Unassembled WGS sequence"/>
</dbReference>